<evidence type="ECO:0000256" key="8">
    <source>
        <dbReference type="ARBA" id="ARBA00023254"/>
    </source>
</evidence>
<dbReference type="GO" id="GO:0030496">
    <property type="term" value="C:midbody"/>
    <property type="evidence" value="ECO:0007669"/>
    <property type="project" value="UniProtKB-SubCell"/>
</dbReference>
<dbReference type="PANTHER" id="PTHR24350">
    <property type="entry name" value="SERINE/THREONINE-PROTEIN KINASE IAL-RELATED"/>
    <property type="match status" value="1"/>
</dbReference>
<dbReference type="GO" id="GO:0006325">
    <property type="term" value="P:chromatin organization"/>
    <property type="evidence" value="ECO:0007669"/>
    <property type="project" value="UniProtKB-KW"/>
</dbReference>
<dbReference type="CDD" id="cd14007">
    <property type="entry name" value="STKc_Aurora"/>
    <property type="match status" value="1"/>
</dbReference>
<dbReference type="Pfam" id="PF00069">
    <property type="entry name" value="Pkinase"/>
    <property type="match status" value="1"/>
</dbReference>
<comment type="catalytic activity">
    <reaction evidence="10 16">
        <text>L-seryl-[protein] + ATP = O-phospho-L-seryl-[protein] + ADP + H(+)</text>
        <dbReference type="Rhea" id="RHEA:17989"/>
        <dbReference type="Rhea" id="RHEA-COMP:9863"/>
        <dbReference type="Rhea" id="RHEA-COMP:11604"/>
        <dbReference type="ChEBI" id="CHEBI:15378"/>
        <dbReference type="ChEBI" id="CHEBI:29999"/>
        <dbReference type="ChEBI" id="CHEBI:30616"/>
        <dbReference type="ChEBI" id="CHEBI:83421"/>
        <dbReference type="ChEBI" id="CHEBI:456216"/>
        <dbReference type="EC" id="2.7.11.1"/>
    </reaction>
</comment>
<dbReference type="SUPFAM" id="SSF56112">
    <property type="entry name" value="Protein kinase-like (PK-like)"/>
    <property type="match status" value="1"/>
</dbReference>
<dbReference type="eggNOG" id="KOG0580">
    <property type="taxonomic scope" value="Eukaryota"/>
</dbReference>
<dbReference type="FunFam" id="1.10.510.10:FF:000235">
    <property type="entry name" value="Serine/threonine-protein kinase ark1"/>
    <property type="match status" value="1"/>
</dbReference>
<dbReference type="GO" id="GO:0030261">
    <property type="term" value="P:chromosome condensation"/>
    <property type="evidence" value="ECO:0007669"/>
    <property type="project" value="UniProtKB-ARBA"/>
</dbReference>
<keyword evidence="5 16" id="KW-0418">Kinase</keyword>
<evidence type="ECO:0000256" key="16">
    <source>
        <dbReference type="RuleBase" id="RU367134"/>
    </source>
</evidence>
<dbReference type="GO" id="GO:0032506">
    <property type="term" value="P:cytokinetic process"/>
    <property type="evidence" value="ECO:0007669"/>
    <property type="project" value="UniProtKB-ARBA"/>
</dbReference>
<dbReference type="InterPro" id="IPR030616">
    <property type="entry name" value="Aur-like"/>
</dbReference>
<dbReference type="Gene3D" id="1.10.510.10">
    <property type="entry name" value="Transferase(Phosphotransferase) domain 1"/>
    <property type="match status" value="1"/>
</dbReference>
<evidence type="ECO:0000256" key="1">
    <source>
        <dbReference type="ARBA" id="ARBA00004214"/>
    </source>
</evidence>
<sequence length="288" mass="33859">MVLTRAQKKERPGVDRDWRLSDFDVGRPLGKGAFGRVYLARDKNKHVPLVLKIIFKNPLKTHKMEEYLVTEITNHSHLIHPNILRLYNYFHDEKRIYVMLELAFHGEVYKELQRRGRFEEIDAAKYIYQVSDALEYCHQKKVVHRDLKPENLLFDEDYNIKLADFGWSVHSSNRRRTFCGTMDYMAPELVQNHSHTFPVDYWCVGVLLFEFLTGNAPFYARNEIDTYKNIITGEFSAPEYLSEGAVDLVRKLLQRVPSQRLDLNGVMCHPWITEQLAARKHSQNNDSV</sequence>
<dbReference type="Proteomes" id="UP000095284">
    <property type="component" value="Unplaced"/>
</dbReference>
<evidence type="ECO:0000256" key="4">
    <source>
        <dbReference type="ARBA" id="ARBA00022741"/>
    </source>
</evidence>
<dbReference type="SMART" id="SM00220">
    <property type="entry name" value="S_TKc"/>
    <property type="match status" value="1"/>
</dbReference>
<dbReference type="InterPro" id="IPR011009">
    <property type="entry name" value="Kinase-like_dom_sf"/>
</dbReference>
<dbReference type="OrthoDB" id="377346at2759"/>
<dbReference type="EC" id="2.7.11.1" evidence="16"/>
<keyword evidence="6 12" id="KW-0067">ATP-binding</keyword>
<evidence type="ECO:0000256" key="11">
    <source>
        <dbReference type="PIRSR" id="PIRSR630616-1"/>
    </source>
</evidence>
<dbReference type="EMBL" id="CAJFCV020000005">
    <property type="protein sequence ID" value="CAG9125332.1"/>
    <property type="molecule type" value="Genomic_DNA"/>
</dbReference>
<reference evidence="21" key="1">
    <citation type="submission" date="2016-11" db="UniProtKB">
        <authorList>
            <consortium name="WormBaseParasite"/>
        </authorList>
    </citation>
    <scope>IDENTIFICATION</scope>
</reference>
<evidence type="ECO:0000256" key="9">
    <source>
        <dbReference type="ARBA" id="ARBA00047899"/>
    </source>
</evidence>
<feature type="binding site" evidence="12">
    <location>
        <begin position="150"/>
        <end position="151"/>
    </location>
    <ligand>
        <name>ATP</name>
        <dbReference type="ChEBI" id="CHEBI:30616"/>
    </ligand>
</feature>
<feature type="binding site" evidence="12">
    <location>
        <position position="52"/>
    </location>
    <ligand>
        <name>ATP</name>
        <dbReference type="ChEBI" id="CHEBI:30616"/>
    </ligand>
</feature>
<proteinExistence type="inferred from homology"/>
<keyword evidence="7" id="KW-0156">Chromatin regulator</keyword>
<dbReference type="InterPro" id="IPR008271">
    <property type="entry name" value="Ser/Thr_kinase_AS"/>
</dbReference>
<dbReference type="SMR" id="A0A1I7RMZ1"/>
<evidence type="ECO:0000256" key="7">
    <source>
        <dbReference type="ARBA" id="ARBA00022853"/>
    </source>
</evidence>
<gene>
    <name evidence="18" type="ORF">BXYJ_LOCUS12722</name>
</gene>
<evidence type="ECO:0000259" key="17">
    <source>
        <dbReference type="PROSITE" id="PS50011"/>
    </source>
</evidence>
<dbReference type="GO" id="GO:0000070">
    <property type="term" value="P:mitotic sister chromatid segregation"/>
    <property type="evidence" value="ECO:0007669"/>
    <property type="project" value="UniProtKB-ARBA"/>
</dbReference>
<dbReference type="FunFam" id="3.30.200.20:FF:000042">
    <property type="entry name" value="Aurora kinase A"/>
    <property type="match status" value="1"/>
</dbReference>
<comment type="subcellular location">
    <subcellularLocation>
        <location evidence="1">Midbody</location>
    </subcellularLocation>
</comment>
<name>A0A1I7RMZ1_BURXY</name>
<feature type="domain" description="Protein kinase" evidence="17">
    <location>
        <begin position="23"/>
        <end position="272"/>
    </location>
</feature>
<evidence type="ECO:0000256" key="5">
    <source>
        <dbReference type="ARBA" id="ARBA00022777"/>
    </source>
</evidence>
<keyword evidence="8" id="KW-0469">Meiosis</keyword>
<dbReference type="GO" id="GO:0051321">
    <property type="term" value="P:meiotic cell cycle"/>
    <property type="evidence" value="ECO:0007669"/>
    <property type="project" value="UniProtKB-KW"/>
</dbReference>
<evidence type="ECO:0000313" key="19">
    <source>
        <dbReference type="Proteomes" id="UP000095284"/>
    </source>
</evidence>
<evidence type="ECO:0000256" key="10">
    <source>
        <dbReference type="ARBA" id="ARBA00048679"/>
    </source>
</evidence>
<evidence type="ECO:0000256" key="14">
    <source>
        <dbReference type="PROSITE-ProRule" id="PRU10141"/>
    </source>
</evidence>
<accession>A0A1I7RMZ1</accession>
<evidence type="ECO:0000256" key="12">
    <source>
        <dbReference type="PIRSR" id="PIRSR630616-2"/>
    </source>
</evidence>
<keyword evidence="20" id="KW-1185">Reference proteome</keyword>
<dbReference type="PROSITE" id="PS00107">
    <property type="entry name" value="PROTEIN_KINASE_ATP"/>
    <property type="match status" value="1"/>
</dbReference>
<dbReference type="PROSITE" id="PS00108">
    <property type="entry name" value="PROTEIN_KINASE_ST"/>
    <property type="match status" value="1"/>
</dbReference>
<evidence type="ECO:0000313" key="18">
    <source>
        <dbReference type="EMBL" id="CAD5232631.1"/>
    </source>
</evidence>
<reference evidence="18" key="2">
    <citation type="submission" date="2020-09" db="EMBL/GenBank/DDBJ databases">
        <authorList>
            <person name="Kikuchi T."/>
        </authorList>
    </citation>
    <scope>NUCLEOTIDE SEQUENCE</scope>
    <source>
        <strain evidence="18">Ka4C1</strain>
    </source>
</reference>
<feature type="binding site" evidence="12">
    <location>
        <begin position="101"/>
        <end position="103"/>
    </location>
    <ligand>
        <name>ATP</name>
        <dbReference type="ChEBI" id="CHEBI:30616"/>
    </ligand>
</feature>
<evidence type="ECO:0000313" key="21">
    <source>
        <dbReference type="WBParaSite" id="BXY_0207700.1"/>
    </source>
</evidence>
<feature type="cross-link" description="Glycyl lysine isopeptide (Lys-Gly) (interchain with G-Cter in SUMO2)" evidence="13">
    <location>
        <position position="148"/>
    </location>
</feature>
<organism evidence="19 21">
    <name type="scientific">Bursaphelenchus xylophilus</name>
    <name type="common">Pinewood nematode worm</name>
    <name type="synonym">Aphelenchoides xylophilus</name>
    <dbReference type="NCBI Taxonomy" id="6326"/>
    <lineage>
        <taxon>Eukaryota</taxon>
        <taxon>Metazoa</taxon>
        <taxon>Ecdysozoa</taxon>
        <taxon>Nematoda</taxon>
        <taxon>Chromadorea</taxon>
        <taxon>Rhabditida</taxon>
        <taxon>Tylenchina</taxon>
        <taxon>Tylenchomorpha</taxon>
        <taxon>Aphelenchoidea</taxon>
        <taxon>Aphelenchoididae</taxon>
        <taxon>Bursaphelenchus</taxon>
    </lineage>
</organism>
<dbReference type="PROSITE" id="PS50011">
    <property type="entry name" value="PROTEIN_KINASE_DOM"/>
    <property type="match status" value="1"/>
</dbReference>
<comment type="similarity">
    <text evidence="16">Belongs to the protein kinase superfamily. Ser/Thr protein kinase family. Aurora subfamily.</text>
</comment>
<feature type="active site" description="Proton acceptor" evidence="11">
    <location>
        <position position="146"/>
    </location>
</feature>
<dbReference type="Proteomes" id="UP000659654">
    <property type="component" value="Unassembled WGS sequence"/>
</dbReference>
<evidence type="ECO:0000256" key="3">
    <source>
        <dbReference type="ARBA" id="ARBA00022679"/>
    </source>
</evidence>
<evidence type="ECO:0000256" key="15">
    <source>
        <dbReference type="RuleBase" id="RU000304"/>
    </source>
</evidence>
<feature type="binding site" evidence="14">
    <location>
        <position position="56"/>
    </location>
    <ligand>
        <name>ATP</name>
        <dbReference type="ChEBI" id="CHEBI:30616"/>
    </ligand>
</feature>
<evidence type="ECO:0000256" key="2">
    <source>
        <dbReference type="ARBA" id="ARBA00022527"/>
    </source>
</evidence>
<dbReference type="InterPro" id="IPR000719">
    <property type="entry name" value="Prot_kinase_dom"/>
</dbReference>
<dbReference type="AlphaFoldDB" id="A0A1I7RMZ1"/>
<feature type="binding site" evidence="12">
    <location>
        <position position="164"/>
    </location>
    <ligand>
        <name>ATP</name>
        <dbReference type="ChEBI" id="CHEBI:30616"/>
    </ligand>
</feature>
<dbReference type="GO" id="GO:0005524">
    <property type="term" value="F:ATP binding"/>
    <property type="evidence" value="ECO:0007669"/>
    <property type="project" value="UniProtKB-UniRule"/>
</dbReference>
<dbReference type="InterPro" id="IPR017441">
    <property type="entry name" value="Protein_kinase_ATP_BS"/>
</dbReference>
<keyword evidence="3 16" id="KW-0808">Transferase</keyword>
<dbReference type="WBParaSite" id="BXY_0207700.1">
    <property type="protein sequence ID" value="BXY_0207700.1"/>
    <property type="gene ID" value="BXY_0207700"/>
</dbReference>
<dbReference type="Proteomes" id="UP000582659">
    <property type="component" value="Unassembled WGS sequence"/>
</dbReference>
<dbReference type="GO" id="GO:0004674">
    <property type="term" value="F:protein serine/threonine kinase activity"/>
    <property type="evidence" value="ECO:0007669"/>
    <property type="project" value="UniProtKB-KW"/>
</dbReference>
<evidence type="ECO:0000313" key="20">
    <source>
        <dbReference type="Proteomes" id="UP000659654"/>
    </source>
</evidence>
<evidence type="ECO:0000256" key="6">
    <source>
        <dbReference type="ARBA" id="ARBA00022840"/>
    </source>
</evidence>
<evidence type="ECO:0000256" key="13">
    <source>
        <dbReference type="PIRSR" id="PIRSR630616-3"/>
    </source>
</evidence>
<comment type="catalytic activity">
    <reaction evidence="9 16">
        <text>L-threonyl-[protein] + ATP = O-phospho-L-threonyl-[protein] + ADP + H(+)</text>
        <dbReference type="Rhea" id="RHEA:46608"/>
        <dbReference type="Rhea" id="RHEA-COMP:11060"/>
        <dbReference type="Rhea" id="RHEA-COMP:11605"/>
        <dbReference type="ChEBI" id="CHEBI:15378"/>
        <dbReference type="ChEBI" id="CHEBI:30013"/>
        <dbReference type="ChEBI" id="CHEBI:30616"/>
        <dbReference type="ChEBI" id="CHEBI:61977"/>
        <dbReference type="ChEBI" id="CHEBI:456216"/>
        <dbReference type="EC" id="2.7.11.1"/>
    </reaction>
</comment>
<keyword evidence="2 15" id="KW-0723">Serine/threonine-protein kinase</keyword>
<protein>
    <recommendedName>
        <fullName evidence="16">Aurora kinase</fullName>
        <ecNumber evidence="16">2.7.11.1</ecNumber>
    </recommendedName>
</protein>
<dbReference type="EMBL" id="CAJFDI010000005">
    <property type="protein sequence ID" value="CAD5232631.1"/>
    <property type="molecule type" value="Genomic_DNA"/>
</dbReference>
<keyword evidence="4 12" id="KW-0547">Nucleotide-binding</keyword>